<feature type="transmembrane region" description="Helical" evidence="1">
    <location>
        <begin position="84"/>
        <end position="105"/>
    </location>
</feature>
<reference evidence="3" key="1">
    <citation type="submission" date="2012-06" db="EMBL/GenBank/DDBJ databases">
        <title>The complete genome of Flexibacter litoralis DSM 6794.</title>
        <authorList>
            <person name="Lucas S."/>
            <person name="Copeland A."/>
            <person name="Lapidus A."/>
            <person name="Glavina del Rio T."/>
            <person name="Dalin E."/>
            <person name="Tice H."/>
            <person name="Bruce D."/>
            <person name="Goodwin L."/>
            <person name="Pitluck S."/>
            <person name="Peters L."/>
            <person name="Ovchinnikova G."/>
            <person name="Lu M."/>
            <person name="Kyrpides N."/>
            <person name="Mavromatis K."/>
            <person name="Ivanova N."/>
            <person name="Brettin T."/>
            <person name="Detter J.C."/>
            <person name="Han C."/>
            <person name="Larimer F."/>
            <person name="Land M."/>
            <person name="Hauser L."/>
            <person name="Markowitz V."/>
            <person name="Cheng J.-F."/>
            <person name="Hugenholtz P."/>
            <person name="Woyke T."/>
            <person name="Wu D."/>
            <person name="Spring S."/>
            <person name="Lang E."/>
            <person name="Kopitz M."/>
            <person name="Brambilla E."/>
            <person name="Klenk H.-P."/>
            <person name="Eisen J.A."/>
        </authorList>
    </citation>
    <scope>NUCLEOTIDE SEQUENCE [LARGE SCALE GENOMIC DNA]</scope>
    <source>
        <strain evidence="3">ATCC 23117 / DSM 6794 / NBRC 15988 / NCIMB 1366 / Sio-4</strain>
    </source>
</reference>
<organism evidence="2 3">
    <name type="scientific">Bernardetia litoralis (strain ATCC 23117 / DSM 6794 / NBRC 15988 / NCIMB 1366 / Fx l1 / Sio-4)</name>
    <name type="common">Flexibacter litoralis</name>
    <dbReference type="NCBI Taxonomy" id="880071"/>
    <lineage>
        <taxon>Bacteria</taxon>
        <taxon>Pseudomonadati</taxon>
        <taxon>Bacteroidota</taxon>
        <taxon>Cytophagia</taxon>
        <taxon>Cytophagales</taxon>
        <taxon>Bernardetiaceae</taxon>
        <taxon>Bernardetia</taxon>
    </lineage>
</organism>
<feature type="transmembrane region" description="Helical" evidence="1">
    <location>
        <begin position="16"/>
        <end position="39"/>
    </location>
</feature>
<sequence length="139" mass="16011">MNIKAIVEQLKSNPKVIFLLDGIGALVTCLSLFGIGFWLQGYFGMPKRVLYSLAFVVVFYAVYSFSCYFFLFDKFGKTTKKWQSFLKIIITANSLYCVIMPFLLVQFYQNLTILGLFYFIFEVIVMTVLVVLEIKIASK</sequence>
<keyword evidence="3" id="KW-1185">Reference proteome</keyword>
<evidence type="ECO:0000313" key="2">
    <source>
        <dbReference type="EMBL" id="AFM04058.1"/>
    </source>
</evidence>
<gene>
    <name evidence="2" type="ordered locus">Fleli_1646</name>
</gene>
<dbReference type="eggNOG" id="ENOG50337VK">
    <property type="taxonomic scope" value="Bacteria"/>
</dbReference>
<proteinExistence type="predicted"/>
<dbReference type="EMBL" id="CP003345">
    <property type="protein sequence ID" value="AFM04058.1"/>
    <property type="molecule type" value="Genomic_DNA"/>
</dbReference>
<dbReference type="RefSeq" id="WP_014797514.1">
    <property type="nucleotide sequence ID" value="NC_018018.1"/>
</dbReference>
<feature type="transmembrane region" description="Helical" evidence="1">
    <location>
        <begin position="111"/>
        <end position="132"/>
    </location>
</feature>
<dbReference type="OrthoDB" id="680984at2"/>
<keyword evidence="1" id="KW-1133">Transmembrane helix</keyword>
<evidence type="ECO:0000313" key="3">
    <source>
        <dbReference type="Proteomes" id="UP000006054"/>
    </source>
</evidence>
<dbReference type="AlphaFoldDB" id="I4AJC3"/>
<dbReference type="HOGENOM" id="CLU_137829_0_0_10"/>
<evidence type="ECO:0000256" key="1">
    <source>
        <dbReference type="SAM" id="Phobius"/>
    </source>
</evidence>
<name>I4AJC3_BERLS</name>
<feature type="transmembrane region" description="Helical" evidence="1">
    <location>
        <begin position="51"/>
        <end position="72"/>
    </location>
</feature>
<dbReference type="KEGG" id="fli:Fleli_1646"/>
<dbReference type="Proteomes" id="UP000006054">
    <property type="component" value="Chromosome"/>
</dbReference>
<keyword evidence="1" id="KW-0812">Transmembrane</keyword>
<keyword evidence="1" id="KW-0472">Membrane</keyword>
<accession>I4AJC3</accession>
<protein>
    <submittedName>
        <fullName evidence="2">Uncharacterized protein</fullName>
    </submittedName>
</protein>